<dbReference type="SUPFAM" id="SSF53335">
    <property type="entry name" value="S-adenosyl-L-methionine-dependent methyltransferases"/>
    <property type="match status" value="1"/>
</dbReference>
<reference evidence="2" key="1">
    <citation type="submission" date="2022-12" db="EMBL/GenBank/DDBJ databases">
        <title>Paracoccus sp. EF6 isolated from a lake water.</title>
        <authorList>
            <person name="Liu H."/>
        </authorList>
    </citation>
    <scope>NUCLEOTIDE SEQUENCE</scope>
    <source>
        <strain evidence="2">EF6</strain>
    </source>
</reference>
<dbReference type="InterPro" id="IPR029063">
    <property type="entry name" value="SAM-dependent_MTases_sf"/>
</dbReference>
<proteinExistence type="predicted"/>
<evidence type="ECO:0008006" key="4">
    <source>
        <dbReference type="Google" id="ProtNLM"/>
    </source>
</evidence>
<dbReference type="PANTHER" id="PTHR43317:SF3">
    <property type="entry name" value="BLR2883 PROTEIN"/>
    <property type="match status" value="1"/>
</dbReference>
<keyword evidence="1" id="KW-0620">Polyamine biosynthesis</keyword>
<dbReference type="EMBL" id="JAPTYD010000096">
    <property type="protein sequence ID" value="MCZ0964404.1"/>
    <property type="molecule type" value="Genomic_DNA"/>
</dbReference>
<dbReference type="Pfam" id="PF01564">
    <property type="entry name" value="Spermine_synth"/>
    <property type="match status" value="1"/>
</dbReference>
<dbReference type="Gene3D" id="3.40.50.150">
    <property type="entry name" value="Vaccinia Virus protein VP39"/>
    <property type="match status" value="1"/>
</dbReference>
<organism evidence="2 3">
    <name type="scientific">Paracoccus benzoatiresistens</name>
    <dbReference type="NCBI Taxonomy" id="2997341"/>
    <lineage>
        <taxon>Bacteria</taxon>
        <taxon>Pseudomonadati</taxon>
        <taxon>Pseudomonadota</taxon>
        <taxon>Alphaproteobacteria</taxon>
        <taxon>Rhodobacterales</taxon>
        <taxon>Paracoccaceae</taxon>
        <taxon>Paracoccus</taxon>
    </lineage>
</organism>
<protein>
    <recommendedName>
        <fullName evidence="4">Spermidine synthase</fullName>
    </recommendedName>
</protein>
<gene>
    <name evidence="2" type="ORF">OU682_22845</name>
</gene>
<evidence type="ECO:0000256" key="1">
    <source>
        <dbReference type="ARBA" id="ARBA00023115"/>
    </source>
</evidence>
<dbReference type="Proteomes" id="UP001149822">
    <property type="component" value="Unassembled WGS sequence"/>
</dbReference>
<sequence>MTHWTTMARAVTASDDELYLRRRGEIYEIRYNGIELISSFNHQSEDQLALRAMRQLDFAPRRIPIGGLGLGYTTRAILEVMRADAEVHVCELIQVVADWNHDHIGHLAGHPLRDPRCYLHIENVQGHLAHNPDTYDLVLLDTDNGPDFLVRPENTSLHETNGLFRVIRALRPAGAACFWSATASPRFEDRLRLQPQPWHRDDIALMPARVDAMHYL</sequence>
<comment type="caution">
    <text evidence="2">The sequence shown here is derived from an EMBL/GenBank/DDBJ whole genome shotgun (WGS) entry which is preliminary data.</text>
</comment>
<evidence type="ECO:0000313" key="3">
    <source>
        <dbReference type="Proteomes" id="UP001149822"/>
    </source>
</evidence>
<dbReference type="PANTHER" id="PTHR43317">
    <property type="entry name" value="THERMOSPERMINE SYNTHASE ACAULIS5"/>
    <property type="match status" value="1"/>
</dbReference>
<evidence type="ECO:0000313" key="2">
    <source>
        <dbReference type="EMBL" id="MCZ0964404.1"/>
    </source>
</evidence>
<accession>A0ABT4JBX3</accession>
<name>A0ABT4JBX3_9RHOB</name>
<dbReference type="RefSeq" id="WP_268944495.1">
    <property type="nucleotide sequence ID" value="NZ_JAPTYD010000096.1"/>
</dbReference>
<keyword evidence="3" id="KW-1185">Reference proteome</keyword>